<dbReference type="OrthoDB" id="9765532at2"/>
<feature type="transmembrane region" description="Helical" evidence="1">
    <location>
        <begin position="75"/>
        <end position="97"/>
    </location>
</feature>
<gene>
    <name evidence="2" type="ORF">EI290_06420</name>
</gene>
<keyword evidence="1" id="KW-0472">Membrane</keyword>
<comment type="caution">
    <text evidence="2">The sequence shown here is derived from an EMBL/GenBank/DDBJ whole genome shotgun (WGS) entry which is preliminary data.</text>
</comment>
<feature type="transmembrane region" description="Helical" evidence="1">
    <location>
        <begin position="45"/>
        <end position="63"/>
    </location>
</feature>
<evidence type="ECO:0000256" key="1">
    <source>
        <dbReference type="SAM" id="Phobius"/>
    </source>
</evidence>
<feature type="transmembrane region" description="Helical" evidence="1">
    <location>
        <begin position="307"/>
        <end position="330"/>
    </location>
</feature>
<keyword evidence="1" id="KW-1133">Transmembrane helix</keyword>
<feature type="transmembrane region" description="Helical" evidence="1">
    <location>
        <begin position="387"/>
        <end position="410"/>
    </location>
</feature>
<keyword evidence="1" id="KW-0812">Transmembrane</keyword>
<dbReference type="RefSeq" id="WP_125427885.1">
    <property type="nucleotide sequence ID" value="NZ_RWIS01000003.1"/>
</dbReference>
<dbReference type="EMBL" id="RWIS01000003">
    <property type="protein sequence ID" value="RSK35329.1"/>
    <property type="molecule type" value="Genomic_DNA"/>
</dbReference>
<proteinExistence type="predicted"/>
<protein>
    <submittedName>
        <fullName evidence="2">Citrate transporter</fullName>
    </submittedName>
</protein>
<dbReference type="Proteomes" id="UP000280066">
    <property type="component" value="Unassembled WGS sequence"/>
</dbReference>
<name>A0A428JPM9_9BACT</name>
<sequence>MLVLSALLLSARAPAPAWPLLLPFLGLLGLIASGPLLFPHFWEKWYGHIAVGLGLLMLGYYGFGRHDWHTTTETLAEYVSFAVLLTALFVVGGTLYFNLNVAGTPLRNVLLLAAGAVLASIVGTTGASLLLIRPLIRLNDQRIRTYHIIFFIFIVSNAGGLLTPLGDPPLFIGFLRGVPFFWTTTHLLVPWLLSTGLLLLLFWLKDRRTPYPSRLSRNERRRARSAKGLPLFDFNGRYHALWLLVVLGAVFLDPGRLSWLPYLPLAGLKVSFVREVLQLLAAWGCYRTAHPKALAANHFNLAPMREVALLFFGIFLTMMPALQLAAHLAANPAVASRLTPATLYWCTGILSAFLDNAPTYASFLGLSLSGHGLQITSAAQVQQFAEAAATIPLLRAISSGAVLFGALTYIGNGPNFLVRAIAEKEGVPMPSFFGYMGRYSLPYLLPVLGIVSGWLLWGGK</sequence>
<feature type="transmembrane region" description="Helical" evidence="1">
    <location>
        <begin position="109"/>
        <end position="132"/>
    </location>
</feature>
<dbReference type="AlphaFoldDB" id="A0A428JPM9"/>
<evidence type="ECO:0000313" key="2">
    <source>
        <dbReference type="EMBL" id="RSK35329.1"/>
    </source>
</evidence>
<reference evidence="2 3" key="1">
    <citation type="submission" date="2018-12" db="EMBL/GenBank/DDBJ databases">
        <authorList>
            <person name="Feng G."/>
            <person name="Zhu H."/>
        </authorList>
    </citation>
    <scope>NUCLEOTIDE SEQUENCE [LARGE SCALE GENOMIC DNA]</scope>
    <source>
        <strain evidence="2 3">9PBR-2</strain>
    </source>
</reference>
<feature type="transmembrane region" description="Helical" evidence="1">
    <location>
        <begin position="144"/>
        <end position="165"/>
    </location>
</feature>
<keyword evidence="3" id="KW-1185">Reference proteome</keyword>
<accession>A0A428JPM9</accession>
<feature type="transmembrane region" description="Helical" evidence="1">
    <location>
        <begin position="342"/>
        <end position="366"/>
    </location>
</feature>
<feature type="transmembrane region" description="Helical" evidence="1">
    <location>
        <begin position="185"/>
        <end position="204"/>
    </location>
</feature>
<dbReference type="InterPro" id="IPR031566">
    <property type="entry name" value="CitMHS_2"/>
</dbReference>
<evidence type="ECO:0000313" key="3">
    <source>
        <dbReference type="Proteomes" id="UP000280066"/>
    </source>
</evidence>
<organism evidence="2 3">
    <name type="scientific">Hymenobacter metallilatus</name>
    <dbReference type="NCBI Taxonomy" id="2493666"/>
    <lineage>
        <taxon>Bacteria</taxon>
        <taxon>Pseudomonadati</taxon>
        <taxon>Bacteroidota</taxon>
        <taxon>Cytophagia</taxon>
        <taxon>Cytophagales</taxon>
        <taxon>Hymenobacteraceae</taxon>
        <taxon>Hymenobacter</taxon>
    </lineage>
</organism>
<dbReference type="Pfam" id="PF16980">
    <property type="entry name" value="CitMHS_2"/>
    <property type="match status" value="1"/>
</dbReference>
<feature type="transmembrane region" description="Helical" evidence="1">
    <location>
        <begin position="240"/>
        <end position="259"/>
    </location>
</feature>
<feature type="transmembrane region" description="Helical" evidence="1">
    <location>
        <begin position="439"/>
        <end position="457"/>
    </location>
</feature>